<accession>A0AC61QS69</accession>
<evidence type="ECO:0000313" key="1">
    <source>
        <dbReference type="EMBL" id="TGX83033.1"/>
    </source>
</evidence>
<comment type="caution">
    <text evidence="1">The sequence shown here is derived from an EMBL/GenBank/DDBJ whole genome shotgun (WGS) entry which is preliminary data.</text>
</comment>
<evidence type="ECO:0000313" key="2">
    <source>
        <dbReference type="Proteomes" id="UP000308886"/>
    </source>
</evidence>
<gene>
    <name evidence="1" type="ORF">E5358_05090</name>
</gene>
<reference evidence="1" key="1">
    <citation type="submission" date="2019-04" db="EMBL/GenBank/DDBJ databases">
        <title>Microbes associate with the intestines of laboratory mice.</title>
        <authorList>
            <person name="Navarre W."/>
            <person name="Wong E."/>
            <person name="Huang K."/>
            <person name="Tropini C."/>
            <person name="Ng K."/>
            <person name="Yu B."/>
        </authorList>
    </citation>
    <scope>NUCLEOTIDE SEQUENCE</scope>
    <source>
        <strain evidence="1">NM73_A23</strain>
    </source>
</reference>
<sequence>MQKNKTLVNRAMKAMLLAGFVTTVYPSSVFADVRANILVQTQQNSIKGTVVDEQGEPMIGVTIKVKGSQAATITDVNGGFSVNAPNGATLELSYVGYTTQTVTAKTGMTVKMSPDSQVMDEVIVIGYGTIKKRDLTGSVSSVKSEDIARVPVSNPIEAIQGQVAGLDITRTSGDADAELNIMLRGTRSINGDNTPLFIIDGMQGSYSELNPNDIASIEVLKDASSTAVYGSAGANGVIIITTKSPKKGKHSINFDAYLGLNTIPSYPETRKGEDYVNFRRLAQQNAGTYTSDADLFPTSFQNLIDNGNWVNWFDLGTQAGITQSYNLSTSYANDRMSSYFSLGYYNVEGNLQGDEKTRYSARAKIDFTANKIVKYGLNVYAMYSDHDKRSNRIWNRMMGTAPLGIPYNEDGTVNLDPLGDGGNTLNPIADEAEGQYVNNIKVLSVTPQAYVELTPMKGLTFKSTLGGHFTSRRQGLYTGSQSYEHLEKDPVSAKIPTKFTYNYKWENVLSYNFRIKKDHDFTVTAVAEWQKNRLEESSAEAYGFDSDSFGYHNLGAGTGQPKVSSSFVGSQKMSYVARANYSYKGRYLASVSARWDGSSVLSEDKRWDVFPAAAVAWRISDEAFMSDLKAISDLKLRASYGVTGNAGAAEYATIQNIRANKFGFGGDVQNSSGYSNIMANKELGWEKSYMVDLGLDLALFKNRLNFVVDWYRTTTKDVLYKKTLPMGVGGFGGGGLSIWANVGETRNTGWEVAVTSRNIIKKDFTWTTTLNWSTNKEEVVKTTSDGPLQFGDYYLIPGEAIKTYYGYRYAGIWGTAEADEAAKYGQKPGQVHIAEKGEADYKLNTDDYYVLGQATPKWAASMQNQFTYKNFDLSVLMTMRWGQTIHYGLTGWYRGDGLNATPVICDYWTKENQSARYPMPDANNGNPQYQDWANFFDGSYFKIKTISFGYTLPKNLVKKVHMENVRFYFTANNPFVFTKCDYLKNYDPEKGGDDDSTPMSKQYVFGVNVSF</sequence>
<name>A0AC61QS69_9BACT</name>
<keyword evidence="1" id="KW-0675">Receptor</keyword>
<dbReference type="EMBL" id="SRZC01000006">
    <property type="protein sequence ID" value="TGX83033.1"/>
    <property type="molecule type" value="Genomic_DNA"/>
</dbReference>
<keyword evidence="2" id="KW-1185">Reference proteome</keyword>
<proteinExistence type="predicted"/>
<organism evidence="1 2">
    <name type="scientific">Palleniella muris</name>
    <dbReference type="NCBI Taxonomy" id="3038145"/>
    <lineage>
        <taxon>Bacteria</taxon>
        <taxon>Pseudomonadati</taxon>
        <taxon>Bacteroidota</taxon>
        <taxon>Bacteroidia</taxon>
        <taxon>Bacteroidales</taxon>
        <taxon>Prevotellaceae</taxon>
        <taxon>Palleniella</taxon>
    </lineage>
</organism>
<dbReference type="Proteomes" id="UP000308886">
    <property type="component" value="Unassembled WGS sequence"/>
</dbReference>
<protein>
    <submittedName>
        <fullName evidence="1">TonB-dependent receptor</fullName>
    </submittedName>
</protein>